<dbReference type="Proteomes" id="UP001470023">
    <property type="component" value="Unassembled WGS sequence"/>
</dbReference>
<dbReference type="InterPro" id="IPR051157">
    <property type="entry name" value="PDH/Transketolase"/>
</dbReference>
<accession>A0ABV1UKQ2</accession>
<name>A0ABV1UKQ2_9ACTN</name>
<organism evidence="2 3">
    <name type="scientific">Streptomyces sp. 900105245</name>
    <dbReference type="NCBI Taxonomy" id="3154379"/>
    <lineage>
        <taxon>Bacteria</taxon>
        <taxon>Bacillati</taxon>
        <taxon>Actinomycetota</taxon>
        <taxon>Actinomycetes</taxon>
        <taxon>Kitasatosporales</taxon>
        <taxon>Streptomycetaceae</taxon>
        <taxon>Streptomyces</taxon>
    </lineage>
</organism>
<dbReference type="Pfam" id="PF02779">
    <property type="entry name" value="Transket_pyr"/>
    <property type="match status" value="1"/>
</dbReference>
<dbReference type="Gene3D" id="3.40.50.920">
    <property type="match status" value="1"/>
</dbReference>
<keyword evidence="3" id="KW-1185">Reference proteome</keyword>
<reference evidence="2 3" key="1">
    <citation type="submission" date="2024-06" db="EMBL/GenBank/DDBJ databases">
        <title>The Natural Products Discovery Center: Release of the First 8490 Sequenced Strains for Exploring Actinobacteria Biosynthetic Diversity.</title>
        <authorList>
            <person name="Kalkreuter E."/>
            <person name="Kautsar S.A."/>
            <person name="Yang D."/>
            <person name="Bader C.D."/>
            <person name="Teijaro C.N."/>
            <person name="Fluegel L."/>
            <person name="Davis C.M."/>
            <person name="Simpson J.R."/>
            <person name="Lauterbach L."/>
            <person name="Steele A.D."/>
            <person name="Gui C."/>
            <person name="Meng S."/>
            <person name="Li G."/>
            <person name="Viehrig K."/>
            <person name="Ye F."/>
            <person name="Su P."/>
            <person name="Kiefer A.F."/>
            <person name="Nichols A."/>
            <person name="Cepeda A.J."/>
            <person name="Yan W."/>
            <person name="Fan B."/>
            <person name="Jiang Y."/>
            <person name="Adhikari A."/>
            <person name="Zheng C.-J."/>
            <person name="Schuster L."/>
            <person name="Cowan T.M."/>
            <person name="Smanski M.J."/>
            <person name="Chevrette M.G."/>
            <person name="De Carvalho L.P.S."/>
            <person name="Shen B."/>
        </authorList>
    </citation>
    <scope>NUCLEOTIDE SEQUENCE [LARGE SCALE GENOMIC DNA]</scope>
    <source>
        <strain evidence="2 3">NPDC001166</strain>
    </source>
</reference>
<dbReference type="SUPFAM" id="SSF52518">
    <property type="entry name" value="Thiamin diphosphate-binding fold (THDP-binding)"/>
    <property type="match status" value="1"/>
</dbReference>
<dbReference type="EMBL" id="JBEPAZ010000069">
    <property type="protein sequence ID" value="MER6433791.1"/>
    <property type="molecule type" value="Genomic_DNA"/>
</dbReference>
<evidence type="ECO:0000259" key="1">
    <source>
        <dbReference type="SMART" id="SM00861"/>
    </source>
</evidence>
<dbReference type="CDD" id="cd07033">
    <property type="entry name" value="TPP_PYR_DXS_TK_like"/>
    <property type="match status" value="1"/>
</dbReference>
<dbReference type="InterPro" id="IPR005475">
    <property type="entry name" value="Transketolase-like_Pyr-bd"/>
</dbReference>
<evidence type="ECO:0000313" key="3">
    <source>
        <dbReference type="Proteomes" id="UP001470023"/>
    </source>
</evidence>
<evidence type="ECO:0000313" key="2">
    <source>
        <dbReference type="EMBL" id="MER6433791.1"/>
    </source>
</evidence>
<sequence>MRPAVAQMLADLGGRLSNLVVMAADGHALGALFADRFPERFIDVGIAEANLVSVASGLARGGYKVVVGTMAPFLLRRAFEQIRLDVCHPGLDVTFLGVGGGLAYGSLGATHHIVDDLGLMAAMPDCHVFAPVDVHDARWAVEEAVNRAGPAYVRLGARDDEIVYHGRENFSCDEPLSFGEAGEHLVIAMGATVPEALRAATEAKATGNRVQVLALAGLSPFPAQAVRRAARTASSVTSVEEHDPASGLGARTAIELAGWWHGNFTALGIDSRPGPTADRAELFRFHGIDSRALARVLDRK</sequence>
<dbReference type="SMART" id="SM00861">
    <property type="entry name" value="Transket_pyr"/>
    <property type="match status" value="1"/>
</dbReference>
<dbReference type="PANTHER" id="PTHR43825:SF1">
    <property type="entry name" value="TRANSKETOLASE-LIKE PYRIMIDINE-BINDING DOMAIN-CONTAINING PROTEIN"/>
    <property type="match status" value="1"/>
</dbReference>
<dbReference type="InterPro" id="IPR033248">
    <property type="entry name" value="Transketolase_C"/>
</dbReference>
<comment type="caution">
    <text evidence="2">The sequence shown here is derived from an EMBL/GenBank/DDBJ whole genome shotgun (WGS) entry which is preliminary data.</text>
</comment>
<feature type="domain" description="Transketolase-like pyrimidine-binding" evidence="1">
    <location>
        <begin position="1"/>
        <end position="162"/>
    </location>
</feature>
<dbReference type="PANTHER" id="PTHR43825">
    <property type="entry name" value="PYRUVATE DEHYDROGENASE E1 COMPONENT"/>
    <property type="match status" value="1"/>
</dbReference>
<gene>
    <name evidence="2" type="ORF">ABT272_39715</name>
</gene>
<dbReference type="Pfam" id="PF02780">
    <property type="entry name" value="Transketolase_C"/>
    <property type="match status" value="1"/>
</dbReference>
<dbReference type="RefSeq" id="WP_352065803.1">
    <property type="nucleotide sequence ID" value="NZ_JBEPAZ010000069.1"/>
</dbReference>
<dbReference type="Gene3D" id="3.40.50.970">
    <property type="match status" value="1"/>
</dbReference>
<proteinExistence type="predicted"/>
<dbReference type="InterPro" id="IPR029061">
    <property type="entry name" value="THDP-binding"/>
</dbReference>
<protein>
    <submittedName>
        <fullName evidence="2">Transketolase C-terminal domain-containing protein</fullName>
    </submittedName>
</protein>
<dbReference type="InterPro" id="IPR009014">
    <property type="entry name" value="Transketo_C/PFOR_II"/>
</dbReference>
<dbReference type="SUPFAM" id="SSF52922">
    <property type="entry name" value="TK C-terminal domain-like"/>
    <property type="match status" value="1"/>
</dbReference>